<evidence type="ECO:0000256" key="2">
    <source>
        <dbReference type="ARBA" id="ARBA00022729"/>
    </source>
</evidence>
<dbReference type="EMBL" id="FOQD01000009">
    <property type="protein sequence ID" value="SFI45669.1"/>
    <property type="molecule type" value="Genomic_DNA"/>
</dbReference>
<feature type="domain" description="NolW-like" evidence="9">
    <location>
        <begin position="469"/>
        <end position="536"/>
    </location>
</feature>
<comment type="subcellular location">
    <subcellularLocation>
        <location evidence="5">Cell outer membrane</location>
    </subcellularLocation>
    <subcellularLocation>
        <location evidence="1">Membrane</location>
    </subcellularLocation>
</comment>
<feature type="compositionally biased region" description="Polar residues" evidence="6">
    <location>
        <begin position="142"/>
        <end position="158"/>
    </location>
</feature>
<keyword evidence="2 7" id="KW-0732">Signal</keyword>
<dbReference type="AlphaFoldDB" id="A0A1I3ICR7"/>
<dbReference type="GO" id="GO:0015627">
    <property type="term" value="C:type II protein secretion system complex"/>
    <property type="evidence" value="ECO:0007669"/>
    <property type="project" value="TreeGrafter"/>
</dbReference>
<dbReference type="RefSeq" id="WP_175517417.1">
    <property type="nucleotide sequence ID" value="NZ_FOQD01000009.1"/>
</dbReference>
<evidence type="ECO:0000313" key="10">
    <source>
        <dbReference type="EMBL" id="SFI45669.1"/>
    </source>
</evidence>
<dbReference type="PANTHER" id="PTHR30332">
    <property type="entry name" value="PROBABLE GENERAL SECRETION PATHWAY PROTEIN D"/>
    <property type="match status" value="1"/>
</dbReference>
<accession>A0A1I3ICR7</accession>
<dbReference type="InterPro" id="IPR050810">
    <property type="entry name" value="Bact_Secretion_Sys_Channel"/>
</dbReference>
<feature type="region of interest" description="Disordered" evidence="6">
    <location>
        <begin position="901"/>
        <end position="924"/>
    </location>
</feature>
<feature type="region of interest" description="Disordered" evidence="6">
    <location>
        <begin position="136"/>
        <end position="161"/>
    </location>
</feature>
<keyword evidence="5" id="KW-0813">Transport</keyword>
<feature type="region of interest" description="Disordered" evidence="6">
    <location>
        <begin position="309"/>
        <end position="330"/>
    </location>
</feature>
<gene>
    <name evidence="10" type="ORF">SAMN05421753_10963</name>
</gene>
<evidence type="ECO:0000256" key="6">
    <source>
        <dbReference type="SAM" id="MobiDB-lite"/>
    </source>
</evidence>
<name>A0A1I3ICR7_9PLAN</name>
<organism evidence="10 11">
    <name type="scientific">Planctomicrobium piriforme</name>
    <dbReference type="NCBI Taxonomy" id="1576369"/>
    <lineage>
        <taxon>Bacteria</taxon>
        <taxon>Pseudomonadati</taxon>
        <taxon>Planctomycetota</taxon>
        <taxon>Planctomycetia</taxon>
        <taxon>Planctomycetales</taxon>
        <taxon>Planctomycetaceae</taxon>
        <taxon>Planctomicrobium</taxon>
    </lineage>
</organism>
<evidence type="ECO:0000256" key="3">
    <source>
        <dbReference type="ARBA" id="ARBA00023136"/>
    </source>
</evidence>
<dbReference type="InterPro" id="IPR004846">
    <property type="entry name" value="T2SS/T3SS_dom"/>
</dbReference>
<dbReference type="GO" id="GO:0009306">
    <property type="term" value="P:protein secretion"/>
    <property type="evidence" value="ECO:0007669"/>
    <property type="project" value="InterPro"/>
</dbReference>
<dbReference type="Gene3D" id="3.30.1370.120">
    <property type="match status" value="5"/>
</dbReference>
<evidence type="ECO:0000256" key="7">
    <source>
        <dbReference type="SAM" id="SignalP"/>
    </source>
</evidence>
<dbReference type="GO" id="GO:0009279">
    <property type="term" value="C:cell outer membrane"/>
    <property type="evidence" value="ECO:0007669"/>
    <property type="project" value="UniProtKB-SubCell"/>
</dbReference>
<dbReference type="InterPro" id="IPR005644">
    <property type="entry name" value="NolW-like"/>
</dbReference>
<feature type="region of interest" description="Disordered" evidence="6">
    <location>
        <begin position="1189"/>
        <end position="1231"/>
    </location>
</feature>
<dbReference type="STRING" id="1576369.SAMN05421753_10963"/>
<feature type="domain" description="Type II/III secretion system secretin-like" evidence="8">
    <location>
        <begin position="960"/>
        <end position="1133"/>
    </location>
</feature>
<keyword evidence="3" id="KW-0472">Membrane</keyword>
<dbReference type="InterPro" id="IPR038591">
    <property type="entry name" value="NolW-like_sf"/>
</dbReference>
<dbReference type="Proteomes" id="UP000199518">
    <property type="component" value="Unassembled WGS sequence"/>
</dbReference>
<proteinExistence type="inferred from homology"/>
<feature type="domain" description="NolW-like" evidence="9">
    <location>
        <begin position="659"/>
        <end position="749"/>
    </location>
</feature>
<feature type="domain" description="NolW-like" evidence="9">
    <location>
        <begin position="542"/>
        <end position="653"/>
    </location>
</feature>
<dbReference type="Pfam" id="PF03958">
    <property type="entry name" value="Secretin_N"/>
    <property type="match status" value="4"/>
</dbReference>
<feature type="compositionally biased region" description="Low complexity" evidence="6">
    <location>
        <begin position="903"/>
        <end position="921"/>
    </location>
</feature>
<dbReference type="PRINTS" id="PR00811">
    <property type="entry name" value="BCTERIALGSPD"/>
</dbReference>
<feature type="chain" id="PRO_5011606792" evidence="7">
    <location>
        <begin position="31"/>
        <end position="1231"/>
    </location>
</feature>
<dbReference type="Pfam" id="PF00263">
    <property type="entry name" value="Secretin"/>
    <property type="match status" value="1"/>
</dbReference>
<evidence type="ECO:0000256" key="5">
    <source>
        <dbReference type="RuleBase" id="RU004004"/>
    </source>
</evidence>
<reference evidence="11" key="1">
    <citation type="submission" date="2016-10" db="EMBL/GenBank/DDBJ databases">
        <authorList>
            <person name="Varghese N."/>
            <person name="Submissions S."/>
        </authorList>
    </citation>
    <scope>NUCLEOTIDE SEQUENCE [LARGE SCALE GENOMIC DNA]</scope>
    <source>
        <strain evidence="11">DSM 26348</strain>
    </source>
</reference>
<dbReference type="InterPro" id="IPR001775">
    <property type="entry name" value="GspD/PilQ"/>
</dbReference>
<keyword evidence="11" id="KW-1185">Reference proteome</keyword>
<feature type="signal peptide" evidence="7">
    <location>
        <begin position="1"/>
        <end position="30"/>
    </location>
</feature>
<feature type="domain" description="NolW-like" evidence="9">
    <location>
        <begin position="755"/>
        <end position="836"/>
    </location>
</feature>
<evidence type="ECO:0000256" key="1">
    <source>
        <dbReference type="ARBA" id="ARBA00004370"/>
    </source>
</evidence>
<protein>
    <submittedName>
        <fullName evidence="10">Type II secretion system protein D</fullName>
    </submittedName>
</protein>
<dbReference type="PANTHER" id="PTHR30332:SF24">
    <property type="entry name" value="SECRETIN GSPD-RELATED"/>
    <property type="match status" value="1"/>
</dbReference>
<evidence type="ECO:0000313" key="11">
    <source>
        <dbReference type="Proteomes" id="UP000199518"/>
    </source>
</evidence>
<evidence type="ECO:0000259" key="8">
    <source>
        <dbReference type="Pfam" id="PF00263"/>
    </source>
</evidence>
<sequence>MIPTRLMEIGRLLALLAAMPLVCPCAFTHAGEPTVTRAKKSSAEISAKPNAGEGQCRLGFLRKPWGEVIEQVAKETGSTLEMPETPPGYFSRTDFEKHNREDAIRILNRDLEKQGYRLVGKNDVLEVVSIKKKQPEFERHQVQPNKPTAPVQTASATDSPPIKERQSIVPVNHETPAPAQAPVTSSTLRPQNRSALDLAKQLHVAFKQRSKLENAGPHGLPAFVVEHFDPALVKAGQPLFVLEIDTANNALLITAVDSVQSGVKQLLGKLDVNPLETESPKLMVGNGQTAETGRKLAQPLSLIAQARTQQPANSAAPETDAIPMPPTGAPAAGAATPLPALLGNLRGDVSIEALNDLDLLILRGNEKDVEAVMQVIKAVEQTAVGSLPEIHLLRLRFVDSQSLSQLLNDVYTRMTELRSNNAQQNQVAVRVVPVVVPNAVLILAPSNAMQAVLQLAEELDQPIDPTHEVHIFRLKHAVSSSVAEMLTSFYAQPPVGLGARLKVASDPRTNSVIVQASARDLSEISEFIKGVDSEQAGAISQMRIFPLKSAVAEELAAFLNNAIQGVLNAPRTMTTTGAGGVAQPQATGTANQQAKATVIEFLREGSTELIRSGLLNDIRFSADPRTNSLIITAPEQSMPLVEELIMMLDRPSSAISEIKVFPLKNADATSAATLLEELFSTTPTQGNQTGRAGQAGALGIELLGAQGTGSSLIPLRFSVDGRTNSVVAIGGGEALRIVEAILFKLDTNDARNRQTTVIKLRNSPVADVAAAINEFLQAQRELATLDPNRISTSQLLEQEIIVTAEPVTNSLLISATPAYFKQLEELAKKLDAEPPQVVIQAMLVEVTLDNTDEFGVELGFQDPILFARSAIGNLVTTTTTQTPVGQPQVTTTNVISQQATPGFSFNNQPLGNNNSPGSSPSTVGTQGLSNFALGRTNEDLGYGGLVLSASSDAVSVLIRALAARRTVRVLSRPQVIALDNQTAQIQVGQVVPVPNGVNVTGTGLAQTNVLRDPAGIILTVSPRISPEGQIVMEVAAEKSAYPNPTTGVPIFTDANGNVIYSPIKDITTARSTVKVPDGQTIVVGGMITKSDTTEERKIPWLGDLPVIGKAFRYDSFDYRRTELLIFLTPRIIRNDGDAELIKQVEAGRLHFFQDDVEAVHGPIFGVPPDMALPIETSPPLDLCPADPSQIPPLPPPMLTPDMINPTGAKSIDAAEPRRGVSRLGDLPAESR</sequence>
<comment type="similarity">
    <text evidence="4">Belongs to the bacterial secretin family.</text>
</comment>
<evidence type="ECO:0000259" key="9">
    <source>
        <dbReference type="Pfam" id="PF03958"/>
    </source>
</evidence>
<feature type="compositionally biased region" description="Pro residues" evidence="6">
    <location>
        <begin position="1189"/>
        <end position="1198"/>
    </location>
</feature>
<evidence type="ECO:0000256" key="4">
    <source>
        <dbReference type="RuleBase" id="RU004003"/>
    </source>
</evidence>